<keyword evidence="8" id="KW-0961">Cell wall biogenesis/degradation</keyword>
<keyword evidence="2" id="KW-0134">Cell wall</keyword>
<evidence type="ECO:0000313" key="11">
    <source>
        <dbReference type="EMBL" id="KAJ6745531.1"/>
    </source>
</evidence>
<dbReference type="AlphaFoldDB" id="A0A9Q0VB77"/>
<dbReference type="SUPFAM" id="SSF52058">
    <property type="entry name" value="L domain-like"/>
    <property type="match status" value="1"/>
</dbReference>
<keyword evidence="6" id="KW-0677">Repeat</keyword>
<dbReference type="EMBL" id="JAPFFM010000009">
    <property type="protein sequence ID" value="KAJ6745531.1"/>
    <property type="molecule type" value="Genomic_DNA"/>
</dbReference>
<evidence type="ECO:0000256" key="6">
    <source>
        <dbReference type="ARBA" id="ARBA00022737"/>
    </source>
</evidence>
<comment type="caution">
    <text evidence="11">The sequence shown here is derived from an EMBL/GenBank/DDBJ whole genome shotgun (WGS) entry which is preliminary data.</text>
</comment>
<dbReference type="InterPro" id="IPR001611">
    <property type="entry name" value="Leu-rich_rpt"/>
</dbReference>
<evidence type="ECO:0000259" key="10">
    <source>
        <dbReference type="Pfam" id="PF08263"/>
    </source>
</evidence>
<keyword evidence="4" id="KW-0433">Leucine-rich repeat</keyword>
<keyword evidence="12" id="KW-1185">Reference proteome</keyword>
<gene>
    <name evidence="11" type="ORF">OIU74_028250</name>
</gene>
<evidence type="ECO:0000256" key="1">
    <source>
        <dbReference type="ARBA" id="ARBA00004191"/>
    </source>
</evidence>
<feature type="domain" description="Leucine-rich repeat-containing N-terminal plant-type" evidence="10">
    <location>
        <begin position="27"/>
        <end position="59"/>
    </location>
</feature>
<dbReference type="InterPro" id="IPR013210">
    <property type="entry name" value="LRR_N_plant-typ"/>
</dbReference>
<sequence>MLAPGDLQTIHLASNSTTLRLRNAYIALQSWKLAIISDPLSLTSNWEGSDVCNYTGVFCATSLDNSSIQTVAGIDLNHGDMAGHLVEELGLLTDIALFHINSNRFCGKLKYLDLRFNEFEGDLPKELFDKDLDAIFINHNREIGLLKKVTVFDASNNKLFGFSA</sequence>
<dbReference type="Proteomes" id="UP001151752">
    <property type="component" value="Chromosome 6"/>
</dbReference>
<dbReference type="InterPro" id="IPR051582">
    <property type="entry name" value="LRR_extensin-like_regulator"/>
</dbReference>
<evidence type="ECO:0000256" key="8">
    <source>
        <dbReference type="ARBA" id="ARBA00023316"/>
    </source>
</evidence>
<evidence type="ECO:0000313" key="12">
    <source>
        <dbReference type="Proteomes" id="UP001151752"/>
    </source>
</evidence>
<dbReference type="Gene3D" id="3.80.10.10">
    <property type="entry name" value="Ribonuclease Inhibitor"/>
    <property type="match status" value="1"/>
</dbReference>
<dbReference type="PANTHER" id="PTHR32093">
    <property type="entry name" value="LEUCINE-RICH REPEAT EXTENSIN-LIKE PROTEIN 3-RELATED"/>
    <property type="match status" value="1"/>
</dbReference>
<evidence type="ECO:0000256" key="3">
    <source>
        <dbReference type="ARBA" id="ARBA00022525"/>
    </source>
</evidence>
<comment type="subcellular location">
    <subcellularLocation>
        <location evidence="1">Secreted</location>
        <location evidence="1">Cell wall</location>
    </subcellularLocation>
</comment>
<reference evidence="11" key="1">
    <citation type="submission" date="2022-11" db="EMBL/GenBank/DDBJ databases">
        <authorList>
            <person name="Hyden B.L."/>
            <person name="Feng K."/>
            <person name="Yates T."/>
            <person name="Jawdy S."/>
            <person name="Smart L.B."/>
            <person name="Muchero W."/>
        </authorList>
    </citation>
    <scope>NUCLEOTIDE SEQUENCE</scope>
    <source>
        <tissue evidence="11">Shoot tip</tissue>
    </source>
</reference>
<keyword evidence="5" id="KW-0732">Signal</keyword>
<dbReference type="PANTHER" id="PTHR32093:SF125">
    <property type="entry name" value="LEUCINE-RICH REPEAT-CONTAINING N-TERMINAL PLANT-TYPE DOMAIN-CONTAINING PROTEIN"/>
    <property type="match status" value="1"/>
</dbReference>
<evidence type="ECO:0000256" key="4">
    <source>
        <dbReference type="ARBA" id="ARBA00022614"/>
    </source>
</evidence>
<name>A0A9Q0VB77_9ROSI</name>
<evidence type="ECO:0000256" key="2">
    <source>
        <dbReference type="ARBA" id="ARBA00022512"/>
    </source>
</evidence>
<protein>
    <recommendedName>
        <fullName evidence="9">Cell wall hydroxyproline-rich glycoprotein</fullName>
    </recommendedName>
</protein>
<dbReference type="Pfam" id="PF00560">
    <property type="entry name" value="LRR_1"/>
    <property type="match status" value="1"/>
</dbReference>
<proteinExistence type="predicted"/>
<keyword evidence="3" id="KW-0964">Secreted</keyword>
<dbReference type="GO" id="GO:0071555">
    <property type="term" value="P:cell wall organization"/>
    <property type="evidence" value="ECO:0007669"/>
    <property type="project" value="UniProtKB-KW"/>
</dbReference>
<organism evidence="11 12">
    <name type="scientific">Salix koriyanagi</name>
    <dbReference type="NCBI Taxonomy" id="2511006"/>
    <lineage>
        <taxon>Eukaryota</taxon>
        <taxon>Viridiplantae</taxon>
        <taxon>Streptophyta</taxon>
        <taxon>Embryophyta</taxon>
        <taxon>Tracheophyta</taxon>
        <taxon>Spermatophyta</taxon>
        <taxon>Magnoliopsida</taxon>
        <taxon>eudicotyledons</taxon>
        <taxon>Gunneridae</taxon>
        <taxon>Pentapetalae</taxon>
        <taxon>rosids</taxon>
        <taxon>fabids</taxon>
        <taxon>Malpighiales</taxon>
        <taxon>Salicaceae</taxon>
        <taxon>Saliceae</taxon>
        <taxon>Salix</taxon>
    </lineage>
</organism>
<evidence type="ECO:0000256" key="7">
    <source>
        <dbReference type="ARBA" id="ARBA00023278"/>
    </source>
</evidence>
<evidence type="ECO:0000256" key="9">
    <source>
        <dbReference type="ARBA" id="ARBA00041871"/>
    </source>
</evidence>
<evidence type="ECO:0000256" key="5">
    <source>
        <dbReference type="ARBA" id="ARBA00022729"/>
    </source>
</evidence>
<keyword evidence="7" id="KW-0379">Hydroxylation</keyword>
<reference evidence="11" key="2">
    <citation type="journal article" date="2023" name="Int. J. Mol. Sci.">
        <title>De Novo Assembly and Annotation of 11 Diverse Shrub Willow (Salix) Genomes Reveals Novel Gene Organization in Sex-Linked Regions.</title>
        <authorList>
            <person name="Hyden B."/>
            <person name="Feng K."/>
            <person name="Yates T.B."/>
            <person name="Jawdy S."/>
            <person name="Cereghino C."/>
            <person name="Smart L.B."/>
            <person name="Muchero W."/>
        </authorList>
    </citation>
    <scope>NUCLEOTIDE SEQUENCE</scope>
    <source>
        <tissue evidence="11">Shoot tip</tissue>
    </source>
</reference>
<accession>A0A9Q0VB77</accession>
<dbReference type="InterPro" id="IPR032675">
    <property type="entry name" value="LRR_dom_sf"/>
</dbReference>
<dbReference type="Pfam" id="PF08263">
    <property type="entry name" value="LRRNT_2"/>
    <property type="match status" value="1"/>
</dbReference>